<accession>A0A225WDF5</accession>
<sequence>MSRGVSTVKELWTEWHDGIANQPSIQHLENTYGTKWRQSSKEAKFYSRTLCVINYVHTLVSGGLTTEAALERADMERGRRSIDALSKYIRSVKTK</sequence>
<dbReference type="PANTHER" id="PTHR37784">
    <property type="entry name" value="PROTEIN MSN1"/>
    <property type="match status" value="1"/>
</dbReference>
<dbReference type="OrthoDB" id="428577at2759"/>
<evidence type="ECO:0000313" key="3">
    <source>
        <dbReference type="Proteomes" id="UP000198211"/>
    </source>
</evidence>
<dbReference type="STRING" id="4795.A0A225WDF5"/>
<dbReference type="GO" id="GO:0060963">
    <property type="term" value="P:positive regulation of ribosomal protein gene transcription by RNA polymerase II"/>
    <property type="evidence" value="ECO:0007669"/>
    <property type="project" value="TreeGrafter"/>
</dbReference>
<dbReference type="GO" id="GO:0000981">
    <property type="term" value="F:DNA-binding transcription factor activity, RNA polymerase II-specific"/>
    <property type="evidence" value="ECO:0007669"/>
    <property type="project" value="TreeGrafter"/>
</dbReference>
<dbReference type="Pfam" id="PF12550">
    <property type="entry name" value="GCR1_C"/>
    <property type="match status" value="1"/>
</dbReference>
<evidence type="ECO:0000259" key="1">
    <source>
        <dbReference type="Pfam" id="PF12550"/>
    </source>
</evidence>
<evidence type="ECO:0000313" key="2">
    <source>
        <dbReference type="EMBL" id="OWZ15572.1"/>
    </source>
</evidence>
<dbReference type="PANTHER" id="PTHR37784:SF4">
    <property type="entry name" value="TRANSCRIPTION FACTOR-LIKE PROTEIN EUC1"/>
    <property type="match status" value="1"/>
</dbReference>
<dbReference type="InterPro" id="IPR022210">
    <property type="entry name" value="TF_GCR1-like"/>
</dbReference>
<gene>
    <name evidence="2" type="ORF">PHMEG_00010762</name>
</gene>
<organism evidence="2 3">
    <name type="scientific">Phytophthora megakarya</name>
    <dbReference type="NCBI Taxonomy" id="4795"/>
    <lineage>
        <taxon>Eukaryota</taxon>
        <taxon>Sar</taxon>
        <taxon>Stramenopiles</taxon>
        <taxon>Oomycota</taxon>
        <taxon>Peronosporomycetes</taxon>
        <taxon>Peronosporales</taxon>
        <taxon>Peronosporaceae</taxon>
        <taxon>Phytophthora</taxon>
    </lineage>
</organism>
<name>A0A225WDF5_9STRA</name>
<dbReference type="EMBL" id="NBNE01001097">
    <property type="protein sequence ID" value="OWZ15572.1"/>
    <property type="molecule type" value="Genomic_DNA"/>
</dbReference>
<feature type="domain" description="Transcription activator GCR1-like" evidence="1">
    <location>
        <begin position="1"/>
        <end position="75"/>
    </location>
</feature>
<proteinExistence type="predicted"/>
<dbReference type="Proteomes" id="UP000198211">
    <property type="component" value="Unassembled WGS sequence"/>
</dbReference>
<dbReference type="InterPro" id="IPR052146">
    <property type="entry name" value="HOT1"/>
</dbReference>
<reference evidence="3" key="1">
    <citation type="submission" date="2017-03" db="EMBL/GenBank/DDBJ databases">
        <title>Phytopthora megakarya and P. palmivora, two closely related causual agents of cacao black pod achieved similar genome size and gene model numbers by different mechanisms.</title>
        <authorList>
            <person name="Ali S."/>
            <person name="Shao J."/>
            <person name="Larry D.J."/>
            <person name="Kronmiller B."/>
            <person name="Shen D."/>
            <person name="Strem M.D."/>
            <person name="Melnick R.L."/>
            <person name="Guiltinan M.J."/>
            <person name="Tyler B.M."/>
            <person name="Meinhardt L.W."/>
            <person name="Bailey B.A."/>
        </authorList>
    </citation>
    <scope>NUCLEOTIDE SEQUENCE [LARGE SCALE GENOMIC DNA]</scope>
    <source>
        <strain evidence="3">zdho120</strain>
    </source>
</reference>
<dbReference type="GO" id="GO:0000978">
    <property type="term" value="F:RNA polymerase II cis-regulatory region sequence-specific DNA binding"/>
    <property type="evidence" value="ECO:0007669"/>
    <property type="project" value="TreeGrafter"/>
</dbReference>
<comment type="caution">
    <text evidence="2">The sequence shown here is derived from an EMBL/GenBank/DDBJ whole genome shotgun (WGS) entry which is preliminary data.</text>
</comment>
<dbReference type="AlphaFoldDB" id="A0A225WDF5"/>
<keyword evidence="3" id="KW-1185">Reference proteome</keyword>
<protein>
    <recommendedName>
        <fullName evidence="1">Transcription activator GCR1-like domain-containing protein</fullName>
    </recommendedName>
</protein>